<dbReference type="Pfam" id="PF02606">
    <property type="entry name" value="LpxK"/>
    <property type="match status" value="1"/>
</dbReference>
<dbReference type="Proteomes" id="UP000031802">
    <property type="component" value="Unassembled WGS sequence"/>
</dbReference>
<dbReference type="GO" id="GO:0009029">
    <property type="term" value="F:lipid-A 4'-kinase activity"/>
    <property type="evidence" value="ECO:0007669"/>
    <property type="project" value="UniProtKB-UniRule"/>
</dbReference>
<comment type="function">
    <text evidence="1 13">Transfers the gamma-phosphate of ATP to the 4'-position of a tetraacyldisaccharide 1-phosphate intermediate (termed DS-1-P) to form tetraacyldisaccharide 1,4'-bis-phosphate (lipid IVA).</text>
</comment>
<comment type="caution">
    <text evidence="13">Lacks conserved residue(s) required for the propagation of feature annotation.</text>
</comment>
<evidence type="ECO:0000256" key="13">
    <source>
        <dbReference type="HAMAP-Rule" id="MF_00409"/>
    </source>
</evidence>
<protein>
    <recommendedName>
        <fullName evidence="4 13">Tetraacyldisaccharide 4'-kinase</fullName>
        <ecNumber evidence="3 13">2.7.1.130</ecNumber>
    </recommendedName>
    <alternativeName>
        <fullName evidence="12 13">Lipid A 4'-kinase</fullName>
    </alternativeName>
</protein>
<dbReference type="InterPro" id="IPR003758">
    <property type="entry name" value="LpxK"/>
</dbReference>
<dbReference type="GO" id="GO:0005886">
    <property type="term" value="C:plasma membrane"/>
    <property type="evidence" value="ECO:0007669"/>
    <property type="project" value="TreeGrafter"/>
</dbReference>
<evidence type="ECO:0000256" key="4">
    <source>
        <dbReference type="ARBA" id="ARBA00016436"/>
    </source>
</evidence>
<comment type="caution">
    <text evidence="14">The sequence shown here is derived from an EMBL/GenBank/DDBJ whole genome shotgun (WGS) entry which is preliminary data.</text>
</comment>
<dbReference type="NCBIfam" id="TIGR00682">
    <property type="entry name" value="lpxK"/>
    <property type="match status" value="1"/>
</dbReference>
<comment type="similarity">
    <text evidence="13">Belongs to the LpxK family.</text>
</comment>
<keyword evidence="8 13" id="KW-0547">Nucleotide-binding</keyword>
<evidence type="ECO:0000256" key="2">
    <source>
        <dbReference type="ARBA" id="ARBA00004870"/>
    </source>
</evidence>
<name>A0A0B8T4H2_9SPHI</name>
<dbReference type="AlphaFoldDB" id="A0A0B8T4H2"/>
<dbReference type="EC" id="2.7.1.130" evidence="3 13"/>
<dbReference type="EMBL" id="JJMU01000024">
    <property type="protein sequence ID" value="KGE14673.1"/>
    <property type="molecule type" value="Genomic_DNA"/>
</dbReference>
<dbReference type="GO" id="GO:0005524">
    <property type="term" value="F:ATP binding"/>
    <property type="evidence" value="ECO:0007669"/>
    <property type="project" value="UniProtKB-UniRule"/>
</dbReference>
<comment type="pathway">
    <text evidence="2 13">Glycolipid biosynthesis; lipid IV(A) biosynthesis; lipid IV(A) from (3R)-3-hydroxytetradecanoyl-[acyl-carrier-protein] and UDP-N-acetyl-alpha-D-glucosamine: step 6/6.</text>
</comment>
<reference evidence="14 15" key="2">
    <citation type="journal article" date="2015" name="PLoS ONE">
        <title>Whole-Genome Optical Mapping and Finished Genome Sequence of Sphingobacterium deserti sp. nov., a New Species Isolated from the Western Desert of China.</title>
        <authorList>
            <person name="Teng C."/>
            <person name="Zhou Z."/>
            <person name="Molnar I."/>
            <person name="Li X."/>
            <person name="Tang R."/>
            <person name="Chen M."/>
            <person name="Wang L."/>
            <person name="Su S."/>
            <person name="Zhang W."/>
            <person name="Lin M."/>
        </authorList>
    </citation>
    <scope>NUCLEOTIDE SEQUENCE [LARGE SCALE GENOMIC DNA]</scope>
    <source>
        <strain evidence="15">ACCC05744</strain>
    </source>
</reference>
<proteinExistence type="inferred from homology"/>
<evidence type="ECO:0000256" key="8">
    <source>
        <dbReference type="ARBA" id="ARBA00022741"/>
    </source>
</evidence>
<evidence type="ECO:0000256" key="3">
    <source>
        <dbReference type="ARBA" id="ARBA00012071"/>
    </source>
</evidence>
<dbReference type="UniPathway" id="UPA00359">
    <property type="reaction ID" value="UER00482"/>
</dbReference>
<keyword evidence="10 13" id="KW-0067">ATP-binding</keyword>
<dbReference type="PANTHER" id="PTHR42724">
    <property type="entry name" value="TETRAACYLDISACCHARIDE 4'-KINASE"/>
    <property type="match status" value="1"/>
</dbReference>
<keyword evidence="9 13" id="KW-0418">Kinase</keyword>
<dbReference type="GO" id="GO:0009244">
    <property type="term" value="P:lipopolysaccharide core region biosynthetic process"/>
    <property type="evidence" value="ECO:0007669"/>
    <property type="project" value="TreeGrafter"/>
</dbReference>
<sequence length="346" mass="39004">MISMIRWLLFPVSLIYASIVWLRNRLYDFNLIKSTSFAIPVVVIGNLAVGGTGKSPMVEYVLRALGSPKKVAVLSRGYGRKTKGFREVSVADDAQHSGDEPLQIKRKFPEITVAVCENRVKGIQRLLPNSEAVLLDDAYQHRALKPSFAILLFDYQSLLKPILSLPTGNFRDTLRESGRAHCIVITKCPEKLDPEVKFELTAKLRKHSRAPLFFSKIGYQAIRNTANEVIADAELTQTTALLVTGIAKPEPLAQYLKPKLKNLEQLRYSDHHQFTTADLAKIGEQFTKLATTEKIIVCTEKDMQRLPTNFLSQYPVYFVPIEQEIMFGEGAVFNQLIKRAFHAPEV</sequence>
<keyword evidence="7 13" id="KW-0808">Transferase</keyword>
<comment type="catalytic activity">
    <reaction evidence="13">
        <text>a lipid A disaccharide + ATP = a lipid IVA + ADP + H(+)</text>
        <dbReference type="Rhea" id="RHEA:67840"/>
        <dbReference type="ChEBI" id="CHEBI:15378"/>
        <dbReference type="ChEBI" id="CHEBI:30616"/>
        <dbReference type="ChEBI" id="CHEBI:176343"/>
        <dbReference type="ChEBI" id="CHEBI:176425"/>
        <dbReference type="ChEBI" id="CHEBI:456216"/>
        <dbReference type="EC" id="2.7.1.130"/>
    </reaction>
</comment>
<keyword evidence="5 13" id="KW-0444">Lipid biosynthesis</keyword>
<evidence type="ECO:0000256" key="10">
    <source>
        <dbReference type="ARBA" id="ARBA00022840"/>
    </source>
</evidence>
<evidence type="ECO:0000313" key="14">
    <source>
        <dbReference type="EMBL" id="KGE14673.1"/>
    </source>
</evidence>
<dbReference type="STRING" id="1229276.DI53_1702"/>
<accession>A0A0B8T4H2</accession>
<gene>
    <name evidence="13" type="primary">lpxK</name>
    <name evidence="14" type="ORF">DI53_1702</name>
</gene>
<evidence type="ECO:0000256" key="9">
    <source>
        <dbReference type="ARBA" id="ARBA00022777"/>
    </source>
</evidence>
<evidence type="ECO:0000256" key="1">
    <source>
        <dbReference type="ARBA" id="ARBA00002274"/>
    </source>
</evidence>
<evidence type="ECO:0000256" key="7">
    <source>
        <dbReference type="ARBA" id="ARBA00022679"/>
    </source>
</evidence>
<dbReference type="PANTHER" id="PTHR42724:SF1">
    <property type="entry name" value="TETRAACYLDISACCHARIDE 4'-KINASE, MITOCHONDRIAL-RELATED"/>
    <property type="match status" value="1"/>
</dbReference>
<evidence type="ECO:0000313" key="15">
    <source>
        <dbReference type="Proteomes" id="UP000031802"/>
    </source>
</evidence>
<dbReference type="eggNOG" id="COG1663">
    <property type="taxonomic scope" value="Bacteria"/>
</dbReference>
<reference evidence="15" key="1">
    <citation type="submission" date="2014-04" db="EMBL/GenBank/DDBJ databases">
        <title>Whole-Genome optical mapping and complete genome sequence of Sphingobacterium deserti sp. nov., a new spaces isolated from desert in the west of China.</title>
        <authorList>
            <person name="Teng C."/>
            <person name="Zhou Z."/>
            <person name="Li X."/>
            <person name="Chen M."/>
            <person name="Lin M."/>
            <person name="Wang L."/>
            <person name="Su S."/>
            <person name="Zhang C."/>
            <person name="Zhang W."/>
        </authorList>
    </citation>
    <scope>NUCLEOTIDE SEQUENCE [LARGE SCALE GENOMIC DNA]</scope>
    <source>
        <strain evidence="15">ACCC05744</strain>
    </source>
</reference>
<dbReference type="HAMAP" id="MF_00409">
    <property type="entry name" value="LpxK"/>
    <property type="match status" value="1"/>
</dbReference>
<evidence type="ECO:0000256" key="6">
    <source>
        <dbReference type="ARBA" id="ARBA00022556"/>
    </source>
</evidence>
<keyword evidence="15" id="KW-1185">Reference proteome</keyword>
<keyword evidence="11 13" id="KW-0443">Lipid metabolism</keyword>
<evidence type="ECO:0000256" key="12">
    <source>
        <dbReference type="ARBA" id="ARBA00029757"/>
    </source>
</evidence>
<organism evidence="14 15">
    <name type="scientific">Sphingobacterium deserti</name>
    <dbReference type="NCBI Taxonomy" id="1229276"/>
    <lineage>
        <taxon>Bacteria</taxon>
        <taxon>Pseudomonadati</taxon>
        <taxon>Bacteroidota</taxon>
        <taxon>Sphingobacteriia</taxon>
        <taxon>Sphingobacteriales</taxon>
        <taxon>Sphingobacteriaceae</taxon>
        <taxon>Sphingobacterium</taxon>
    </lineage>
</organism>
<keyword evidence="6 13" id="KW-0441">Lipid A biosynthesis</keyword>
<evidence type="ECO:0000256" key="11">
    <source>
        <dbReference type="ARBA" id="ARBA00023098"/>
    </source>
</evidence>
<evidence type="ECO:0000256" key="5">
    <source>
        <dbReference type="ARBA" id="ARBA00022516"/>
    </source>
</evidence>
<dbReference type="GO" id="GO:0009245">
    <property type="term" value="P:lipid A biosynthetic process"/>
    <property type="evidence" value="ECO:0007669"/>
    <property type="project" value="UniProtKB-UniRule"/>
</dbReference>
<dbReference type="PATRIC" id="fig|1229276.3.peg.1754"/>